<gene>
    <name evidence="2" type="ORF">JR050_09625</name>
</gene>
<dbReference type="PROSITE" id="PS51257">
    <property type="entry name" value="PROKAR_LIPOPROTEIN"/>
    <property type="match status" value="1"/>
</dbReference>
<proteinExistence type="predicted"/>
<evidence type="ECO:0000313" key="2">
    <source>
        <dbReference type="EMBL" id="MBM6617927.1"/>
    </source>
</evidence>
<keyword evidence="3" id="KW-1185">Reference proteome</keyword>
<reference evidence="2 3" key="1">
    <citation type="submission" date="2021-02" db="EMBL/GenBank/DDBJ databases">
        <title>Bacillus sp. RD4P76, an endophyte from a halophyte.</title>
        <authorList>
            <person name="Sun J.-Q."/>
        </authorList>
    </citation>
    <scope>NUCLEOTIDE SEQUENCE [LARGE SCALE GENOMIC DNA]</scope>
    <source>
        <strain evidence="2 3">RD4P76</strain>
    </source>
</reference>
<accession>A0ABS2DHI1</accession>
<protein>
    <recommendedName>
        <fullName evidence="4">DUF4367 domain-containing protein</fullName>
    </recommendedName>
</protein>
<dbReference type="Proteomes" id="UP001518925">
    <property type="component" value="Unassembled WGS sequence"/>
</dbReference>
<keyword evidence="1" id="KW-1133">Transmembrane helix</keyword>
<keyword evidence="1" id="KW-0812">Transmembrane</keyword>
<dbReference type="EMBL" id="JAFELM010000028">
    <property type="protein sequence ID" value="MBM6617927.1"/>
    <property type="molecule type" value="Genomic_DNA"/>
</dbReference>
<comment type="caution">
    <text evidence="2">The sequence shown here is derived from an EMBL/GenBank/DDBJ whole genome shotgun (WGS) entry which is preliminary data.</text>
</comment>
<name>A0ABS2DHI1_9BACI</name>
<sequence length="171" mass="19636">MKLSSYVFISLFMILIVGCNTKMVMPKEKINVQISGDSQYHSELQRVYINGESNLEAGTILTLLIEGEEFEREVKVQPRGYFKAMFYRDNSKEGQLIIRLDPRRQTEELMKKYGKHGENLQGTLVEYEVDGETYTTVEAYALLSKVAEEIWDQKGGVQEVLYNACQGKDCK</sequence>
<dbReference type="RefSeq" id="WP_204203281.1">
    <property type="nucleotide sequence ID" value="NZ_JAFELM010000028.1"/>
</dbReference>
<feature type="transmembrane region" description="Helical" evidence="1">
    <location>
        <begin position="6"/>
        <end position="25"/>
    </location>
</feature>
<evidence type="ECO:0000256" key="1">
    <source>
        <dbReference type="SAM" id="Phobius"/>
    </source>
</evidence>
<evidence type="ECO:0008006" key="4">
    <source>
        <dbReference type="Google" id="ProtNLM"/>
    </source>
</evidence>
<evidence type="ECO:0000313" key="3">
    <source>
        <dbReference type="Proteomes" id="UP001518925"/>
    </source>
</evidence>
<organism evidence="2 3">
    <name type="scientific">Bacillus suaedaesalsae</name>
    <dbReference type="NCBI Taxonomy" id="2810349"/>
    <lineage>
        <taxon>Bacteria</taxon>
        <taxon>Bacillati</taxon>
        <taxon>Bacillota</taxon>
        <taxon>Bacilli</taxon>
        <taxon>Bacillales</taxon>
        <taxon>Bacillaceae</taxon>
        <taxon>Bacillus</taxon>
    </lineage>
</organism>
<keyword evidence="1" id="KW-0472">Membrane</keyword>